<dbReference type="GO" id="GO:0032993">
    <property type="term" value="C:protein-DNA complex"/>
    <property type="evidence" value="ECO:0007669"/>
    <property type="project" value="TreeGrafter"/>
</dbReference>
<keyword evidence="8" id="KW-1185">Reference proteome</keyword>
<dbReference type="Gene3D" id="1.10.10.10">
    <property type="entry name" value="Winged helix-like DNA-binding domain superfamily/Winged helix DNA-binding domain"/>
    <property type="match status" value="1"/>
</dbReference>
<keyword evidence="5" id="KW-0804">Transcription</keyword>
<accession>A0A177YEE4</accession>
<dbReference type="Pfam" id="PF03466">
    <property type="entry name" value="LysR_substrate"/>
    <property type="match status" value="1"/>
</dbReference>
<evidence type="ECO:0000256" key="5">
    <source>
        <dbReference type="ARBA" id="ARBA00023163"/>
    </source>
</evidence>
<evidence type="ECO:0000259" key="6">
    <source>
        <dbReference type="PROSITE" id="PS50931"/>
    </source>
</evidence>
<evidence type="ECO:0000256" key="4">
    <source>
        <dbReference type="ARBA" id="ARBA00023159"/>
    </source>
</evidence>
<dbReference type="InterPro" id="IPR036388">
    <property type="entry name" value="WH-like_DNA-bd_sf"/>
</dbReference>
<evidence type="ECO:0000256" key="3">
    <source>
        <dbReference type="ARBA" id="ARBA00023125"/>
    </source>
</evidence>
<comment type="similarity">
    <text evidence="1">Belongs to the LysR transcriptional regulatory family.</text>
</comment>
<dbReference type="FunFam" id="1.10.10.10:FF:000001">
    <property type="entry name" value="LysR family transcriptional regulator"/>
    <property type="match status" value="1"/>
</dbReference>
<comment type="caution">
    <text evidence="7">The sequence shown here is derived from an EMBL/GenBank/DDBJ whole genome shotgun (WGS) entry which is preliminary data.</text>
</comment>
<evidence type="ECO:0000313" key="8">
    <source>
        <dbReference type="Proteomes" id="UP000077519"/>
    </source>
</evidence>
<dbReference type="EMBL" id="LVHI01000014">
    <property type="protein sequence ID" value="OAK53893.1"/>
    <property type="molecule type" value="Genomic_DNA"/>
</dbReference>
<dbReference type="InterPro" id="IPR000847">
    <property type="entry name" value="LysR_HTH_N"/>
</dbReference>
<reference evidence="7 8" key="1">
    <citation type="submission" date="2016-03" db="EMBL/GenBank/DDBJ databases">
        <title>Genome sequence of Rhodococcus kyotonensis KB10.</title>
        <authorList>
            <person name="Jeong H."/>
            <person name="Hong C.E."/>
            <person name="Jo S.H."/>
            <person name="Park J.M."/>
        </authorList>
    </citation>
    <scope>NUCLEOTIDE SEQUENCE [LARGE SCALE GENOMIC DNA]</scope>
    <source>
        <strain evidence="7 8">KB10</strain>
    </source>
</reference>
<dbReference type="PANTHER" id="PTHR30346">
    <property type="entry name" value="TRANSCRIPTIONAL DUAL REGULATOR HCAR-RELATED"/>
    <property type="match status" value="1"/>
</dbReference>
<keyword evidence="3" id="KW-0238">DNA-binding</keyword>
<name>A0A177YEE4_9NOCA</name>
<feature type="domain" description="HTH lysR-type" evidence="6">
    <location>
        <begin position="1"/>
        <end position="58"/>
    </location>
</feature>
<dbReference type="InterPro" id="IPR005119">
    <property type="entry name" value="LysR_subst-bd"/>
</dbReference>
<keyword evidence="2" id="KW-0805">Transcription regulation</keyword>
<dbReference type="RefSeq" id="WP_068426534.1">
    <property type="nucleotide sequence ID" value="NZ_LVHI01000014.1"/>
</dbReference>
<dbReference type="Proteomes" id="UP000077519">
    <property type="component" value="Unassembled WGS sequence"/>
</dbReference>
<dbReference type="PROSITE" id="PS50931">
    <property type="entry name" value="HTH_LYSR"/>
    <property type="match status" value="1"/>
</dbReference>
<keyword evidence="4" id="KW-0010">Activator</keyword>
<dbReference type="PANTHER" id="PTHR30346:SF30">
    <property type="entry name" value="SMALL NEUTRAL PROTEASE REGULATORY PROTEIN"/>
    <property type="match status" value="1"/>
</dbReference>
<dbReference type="PRINTS" id="PR00039">
    <property type="entry name" value="HTHLYSR"/>
</dbReference>
<protein>
    <submittedName>
        <fullName evidence="7">LysR family transcriptional regulator</fullName>
    </submittedName>
</protein>
<dbReference type="GO" id="GO:0003677">
    <property type="term" value="F:DNA binding"/>
    <property type="evidence" value="ECO:0007669"/>
    <property type="project" value="UniProtKB-KW"/>
</dbReference>
<proteinExistence type="inferred from homology"/>
<dbReference type="AlphaFoldDB" id="A0A177YEE4"/>
<gene>
    <name evidence="7" type="ORF">A3K89_21525</name>
</gene>
<evidence type="ECO:0000256" key="1">
    <source>
        <dbReference type="ARBA" id="ARBA00009437"/>
    </source>
</evidence>
<dbReference type="Pfam" id="PF00126">
    <property type="entry name" value="HTH_1"/>
    <property type="match status" value="1"/>
</dbReference>
<evidence type="ECO:0000313" key="7">
    <source>
        <dbReference type="EMBL" id="OAK53893.1"/>
    </source>
</evidence>
<sequence>MELRQLEYFVAVAEEANFTRAAERVNISQSGISAQIKALEREVGAELIDRRSRVAALTVAGKAAVHHARAALASAESLQRSVDEVNLLVRGRIDVGMVTACTVTPLFDALASFHREHPGVEVSLSEDNSDVLIERVLAGSLDVALVGTAADPPDELESLVLIREGLAACVPPEHPLAGRSDVTVRELCAYPVVCLPPGTGIRSVFDESCSRTGANPNIAFAASAPAAVADLAARGMGVAVLSRSMSTDFTDRLVSVPISDAVVDAVLALVWSPNPSVAVRAFTRHVHANA</sequence>
<evidence type="ECO:0000256" key="2">
    <source>
        <dbReference type="ARBA" id="ARBA00023015"/>
    </source>
</evidence>
<dbReference type="Gene3D" id="3.40.190.290">
    <property type="match status" value="1"/>
</dbReference>
<dbReference type="InterPro" id="IPR036390">
    <property type="entry name" value="WH_DNA-bd_sf"/>
</dbReference>
<dbReference type="GO" id="GO:0003700">
    <property type="term" value="F:DNA-binding transcription factor activity"/>
    <property type="evidence" value="ECO:0007669"/>
    <property type="project" value="InterPro"/>
</dbReference>
<dbReference type="SUPFAM" id="SSF53850">
    <property type="entry name" value="Periplasmic binding protein-like II"/>
    <property type="match status" value="1"/>
</dbReference>
<organism evidence="7 8">
    <name type="scientific">Rhodococcoides kyotonense</name>
    <dbReference type="NCBI Taxonomy" id="398843"/>
    <lineage>
        <taxon>Bacteria</taxon>
        <taxon>Bacillati</taxon>
        <taxon>Actinomycetota</taxon>
        <taxon>Actinomycetes</taxon>
        <taxon>Mycobacteriales</taxon>
        <taxon>Nocardiaceae</taxon>
        <taxon>Rhodococcoides</taxon>
    </lineage>
</organism>
<dbReference type="SUPFAM" id="SSF46785">
    <property type="entry name" value="Winged helix' DNA-binding domain"/>
    <property type="match status" value="1"/>
</dbReference>